<feature type="domain" description="Calx-beta" evidence="21">
    <location>
        <begin position="452"/>
        <end position="547"/>
    </location>
</feature>
<keyword evidence="5" id="KW-1003">Cell membrane</keyword>
<evidence type="ECO:0000256" key="12">
    <source>
        <dbReference type="ARBA" id="ARBA00022860"/>
    </source>
</evidence>
<comment type="catalytic activity">
    <reaction evidence="19">
        <text>Ca(2+)(in) + 3 Na(+)(out) = Ca(2+)(out) + 3 Na(+)(in)</text>
        <dbReference type="Rhea" id="RHEA:69955"/>
        <dbReference type="ChEBI" id="CHEBI:29101"/>
        <dbReference type="ChEBI" id="CHEBI:29108"/>
    </reaction>
</comment>
<dbReference type="InterPro" id="IPR004836">
    <property type="entry name" value="Na_Ca_Ex"/>
</dbReference>
<comment type="similarity">
    <text evidence="2">Belongs to the Ca(2+):cation antiporter (CaCA) (TC 2.A.19) family. SLC8 subfamily.</text>
</comment>
<evidence type="ECO:0000256" key="18">
    <source>
        <dbReference type="ARBA" id="ARBA00023201"/>
    </source>
</evidence>
<evidence type="ECO:0000256" key="19">
    <source>
        <dbReference type="ARBA" id="ARBA00033667"/>
    </source>
</evidence>
<feature type="transmembrane region" description="Helical" evidence="20">
    <location>
        <begin position="912"/>
        <end position="933"/>
    </location>
</feature>
<dbReference type="InterPro" id="IPR051171">
    <property type="entry name" value="CaCA"/>
</dbReference>
<keyword evidence="13 20" id="KW-1133">Transmembrane helix</keyword>
<evidence type="ECO:0000256" key="20">
    <source>
        <dbReference type="SAM" id="Phobius"/>
    </source>
</evidence>
<dbReference type="Pfam" id="PF01699">
    <property type="entry name" value="Na_Ca_ex"/>
    <property type="match status" value="2"/>
</dbReference>
<comment type="subcellular location">
    <subcellularLocation>
        <location evidence="1">Cell membrane</location>
        <topology evidence="1">Multi-pass membrane protein</topology>
    </subcellularLocation>
</comment>
<keyword evidence="9" id="KW-0732">Signal</keyword>
<evidence type="ECO:0000256" key="3">
    <source>
        <dbReference type="ARBA" id="ARBA00022448"/>
    </source>
</evidence>
<dbReference type="PRINTS" id="PR01259">
    <property type="entry name" value="NACAEXCHNGR"/>
</dbReference>
<dbReference type="PANTHER" id="PTHR11878">
    <property type="entry name" value="SODIUM/CALCIUM EXCHANGER"/>
    <property type="match status" value="1"/>
</dbReference>
<dbReference type="GO" id="GO:0046872">
    <property type="term" value="F:metal ion binding"/>
    <property type="evidence" value="ECO:0007669"/>
    <property type="project" value="UniProtKB-KW"/>
</dbReference>
<evidence type="ECO:0000256" key="5">
    <source>
        <dbReference type="ARBA" id="ARBA00022475"/>
    </source>
</evidence>
<accession>A0A2B4SS95</accession>
<keyword evidence="3" id="KW-0813">Transport</keyword>
<evidence type="ECO:0000256" key="6">
    <source>
        <dbReference type="ARBA" id="ARBA00022568"/>
    </source>
</evidence>
<evidence type="ECO:0000256" key="2">
    <source>
        <dbReference type="ARBA" id="ARBA00007489"/>
    </source>
</evidence>
<dbReference type="OrthoDB" id="418484at2759"/>
<dbReference type="PANTHER" id="PTHR11878:SF70">
    <property type="entry name" value="CALX-BETA DOMAIN-CONTAINING PROTEIN"/>
    <property type="match status" value="1"/>
</dbReference>
<dbReference type="GO" id="GO:0098794">
    <property type="term" value="C:postsynapse"/>
    <property type="evidence" value="ECO:0007669"/>
    <property type="project" value="TreeGrafter"/>
</dbReference>
<keyword evidence="7 20" id="KW-0812">Transmembrane</keyword>
<dbReference type="GO" id="GO:0005516">
    <property type="term" value="F:calmodulin binding"/>
    <property type="evidence" value="ECO:0007669"/>
    <property type="project" value="UniProtKB-KW"/>
</dbReference>
<organism evidence="22 23">
    <name type="scientific">Stylophora pistillata</name>
    <name type="common">Smooth cauliflower coral</name>
    <dbReference type="NCBI Taxonomy" id="50429"/>
    <lineage>
        <taxon>Eukaryota</taxon>
        <taxon>Metazoa</taxon>
        <taxon>Cnidaria</taxon>
        <taxon>Anthozoa</taxon>
        <taxon>Hexacorallia</taxon>
        <taxon>Scleractinia</taxon>
        <taxon>Astrocoeniina</taxon>
        <taxon>Pocilloporidae</taxon>
        <taxon>Stylophora</taxon>
    </lineage>
</organism>
<dbReference type="Gene3D" id="1.20.1420.30">
    <property type="entry name" value="NCX, central ion-binding region"/>
    <property type="match status" value="2"/>
</dbReference>
<keyword evidence="8" id="KW-0479">Metal-binding</keyword>
<evidence type="ECO:0000256" key="8">
    <source>
        <dbReference type="ARBA" id="ARBA00022723"/>
    </source>
</evidence>
<keyword evidence="6" id="KW-0109">Calcium transport</keyword>
<evidence type="ECO:0000256" key="1">
    <source>
        <dbReference type="ARBA" id="ARBA00004651"/>
    </source>
</evidence>
<protein>
    <submittedName>
        <fullName evidence="22">Sodium/calcium exchanger 2</fullName>
    </submittedName>
</protein>
<evidence type="ECO:0000256" key="9">
    <source>
        <dbReference type="ARBA" id="ARBA00022729"/>
    </source>
</evidence>
<keyword evidence="10" id="KW-0677">Repeat</keyword>
<dbReference type="EMBL" id="LSMT01000031">
    <property type="protein sequence ID" value="PFX31770.1"/>
    <property type="molecule type" value="Genomic_DNA"/>
</dbReference>
<dbReference type="GO" id="GO:0007154">
    <property type="term" value="P:cell communication"/>
    <property type="evidence" value="ECO:0007669"/>
    <property type="project" value="InterPro"/>
</dbReference>
<keyword evidence="12" id="KW-0112">Calmodulin-binding</keyword>
<dbReference type="InterPro" id="IPR003644">
    <property type="entry name" value="Calx_beta"/>
</dbReference>
<evidence type="ECO:0000256" key="17">
    <source>
        <dbReference type="ARBA" id="ARBA00023180"/>
    </source>
</evidence>
<keyword evidence="4" id="KW-0050">Antiport</keyword>
<evidence type="ECO:0000313" key="22">
    <source>
        <dbReference type="EMBL" id="PFX31770.1"/>
    </source>
</evidence>
<evidence type="ECO:0000256" key="14">
    <source>
        <dbReference type="ARBA" id="ARBA00023053"/>
    </source>
</evidence>
<keyword evidence="16 20" id="KW-0472">Membrane</keyword>
<dbReference type="Proteomes" id="UP000225706">
    <property type="component" value="Unassembled WGS sequence"/>
</dbReference>
<feature type="transmembrane region" description="Helical" evidence="20">
    <location>
        <begin position="763"/>
        <end position="782"/>
    </location>
</feature>
<keyword evidence="11" id="KW-0106">Calcium</keyword>
<evidence type="ECO:0000256" key="15">
    <source>
        <dbReference type="ARBA" id="ARBA00023065"/>
    </source>
</evidence>
<dbReference type="GO" id="GO:0030424">
    <property type="term" value="C:axon"/>
    <property type="evidence" value="ECO:0007669"/>
    <property type="project" value="TreeGrafter"/>
</dbReference>
<dbReference type="Gene3D" id="2.60.40.2030">
    <property type="match status" value="2"/>
</dbReference>
<name>A0A2B4SS95_STYPI</name>
<dbReference type="GO" id="GO:0005432">
    <property type="term" value="F:calcium:sodium antiporter activity"/>
    <property type="evidence" value="ECO:0007669"/>
    <property type="project" value="InterPro"/>
</dbReference>
<comment type="caution">
    <text evidence="22">The sequence shown here is derived from an EMBL/GenBank/DDBJ whole genome shotgun (WGS) entry which is preliminary data.</text>
</comment>
<feature type="transmembrane region" description="Helical" evidence="20">
    <location>
        <begin position="135"/>
        <end position="158"/>
    </location>
</feature>
<dbReference type="GO" id="GO:0042383">
    <property type="term" value="C:sarcolemma"/>
    <property type="evidence" value="ECO:0007669"/>
    <property type="project" value="TreeGrafter"/>
</dbReference>
<dbReference type="SMART" id="SM00237">
    <property type="entry name" value="Calx_beta"/>
    <property type="match status" value="2"/>
</dbReference>
<gene>
    <name evidence="22" type="primary">Slc8a2</name>
    <name evidence="22" type="ORF">AWC38_SpisGene3336</name>
</gene>
<feature type="transmembrane region" description="Helical" evidence="20">
    <location>
        <begin position="39"/>
        <end position="67"/>
    </location>
</feature>
<sequence>MVYFTNYSKGYVVEFETPCFKSWLLLPAENLWSDRVRGFLYTVAMFYLFLGIAIIADIFMSSIEVITSKKRKVTRYDSEKQERVEIEVFVWNETVANLTLMALGSSAPEILLAVVETIQNLGNIPDASQEDKEGLGTFTIIGSASFNLLLITALCVVSVPSGTVKKIREFGVFIVTSVWSLFAYVWLLVVLKWSSPDEIELWEAFVTLSFFPLLVITSWCQDNGWWCKRGRILSVESPEVRVIGLTEPGSPMMTHRSMELRALEQQRFSGNDLNGSKDRIRGVVNLWKESNPDHNDNKTVADVALALKQFKQLTQQSQNSASSRARFRHVALSSITRQKPGMKEPAKDQEEQLNMLSKSLYGSIVFGGDEKAFSFSAASYSVLKSAKKLSIEVQLNQRIIRSPCIPCKNFQLAAPYDPSTPILNGKSEQLTIPIIKADFPGSNGVPLSTPKINGDILARERVYNIQDAVSTENNSEFQLVEDPAQSKARSFYVDYETRDGSAKHGKDYHSLKGTLTFHPGETKKILTVTIVHHDGYALEKDFYVLLKNPVGTVELGEPNLARITIIDDDEPGEFSFEDASYHANVVTSDVTCTIIRRKGCDGMVTLTYNTMNGTGCGGTEEELQQKKCDYEETVGGKLYFQHGETSKQLIIRVNPDCKNKNFIVLLSDKSPGAKIGQKRAAVINITNDVDNIVERVANIMTAEDEQSLTKSWRTQFEEAMVIQGEEDDEGNTEPLSIIDFILHFLTFFWKVLFALIPPRNCCGGWPAFFMSLLVIAGLTALVEQLGKLLGCAVGLKNSVTGITIIAIGTSLPDTFASRSAALQDIGADASIGNITGSNSVNVFLGLGLPWVISTCYHAVKKTKYIVYSGNLTFSVLVFTTFGLICLTTLVIRRVIFKGELGGPATSKHMTGLFLVFLWCCYVVVSALVAYDVILVGL</sequence>
<dbReference type="GO" id="GO:0098703">
    <property type="term" value="P:calcium ion import across plasma membrane"/>
    <property type="evidence" value="ECO:0007669"/>
    <property type="project" value="TreeGrafter"/>
</dbReference>
<feature type="transmembrane region" description="Helical" evidence="20">
    <location>
        <begin position="170"/>
        <end position="189"/>
    </location>
</feature>
<dbReference type="InterPro" id="IPR004837">
    <property type="entry name" value="NaCa_Exmemb"/>
</dbReference>
<evidence type="ECO:0000256" key="7">
    <source>
        <dbReference type="ARBA" id="ARBA00022692"/>
    </source>
</evidence>
<evidence type="ECO:0000313" key="23">
    <source>
        <dbReference type="Proteomes" id="UP000225706"/>
    </source>
</evidence>
<keyword evidence="15" id="KW-0406">Ion transport</keyword>
<feature type="transmembrane region" description="Helical" evidence="20">
    <location>
        <begin position="871"/>
        <end position="891"/>
    </location>
</feature>
<dbReference type="InterPro" id="IPR044880">
    <property type="entry name" value="NCX_ion-bd_dom_sf"/>
</dbReference>
<reference evidence="23" key="1">
    <citation type="journal article" date="2017" name="bioRxiv">
        <title>Comparative analysis of the genomes of Stylophora pistillata and Acropora digitifera provides evidence for extensive differences between species of corals.</title>
        <authorList>
            <person name="Voolstra C.R."/>
            <person name="Li Y."/>
            <person name="Liew Y.J."/>
            <person name="Baumgarten S."/>
            <person name="Zoccola D."/>
            <person name="Flot J.-F."/>
            <person name="Tambutte S."/>
            <person name="Allemand D."/>
            <person name="Aranda M."/>
        </authorList>
    </citation>
    <scope>NUCLEOTIDE SEQUENCE [LARGE SCALE GENOMIC DNA]</scope>
</reference>
<keyword evidence="23" id="KW-1185">Reference proteome</keyword>
<evidence type="ECO:0000259" key="21">
    <source>
        <dbReference type="SMART" id="SM00237"/>
    </source>
</evidence>
<dbReference type="SUPFAM" id="SSF141072">
    <property type="entry name" value="CalX-like"/>
    <property type="match status" value="2"/>
</dbReference>
<keyword evidence="14" id="KW-0915">Sodium</keyword>
<keyword evidence="17" id="KW-0325">Glycoprotein</keyword>
<evidence type="ECO:0000256" key="11">
    <source>
        <dbReference type="ARBA" id="ARBA00022837"/>
    </source>
</evidence>
<dbReference type="AlphaFoldDB" id="A0A2B4SS95"/>
<feature type="domain" description="Calx-beta" evidence="21">
    <location>
        <begin position="561"/>
        <end position="667"/>
    </location>
</feature>
<dbReference type="Pfam" id="PF03160">
    <property type="entry name" value="Calx-beta"/>
    <property type="match status" value="1"/>
</dbReference>
<evidence type="ECO:0000256" key="16">
    <source>
        <dbReference type="ARBA" id="ARBA00023136"/>
    </source>
</evidence>
<feature type="transmembrane region" description="Helical" evidence="20">
    <location>
        <begin position="840"/>
        <end position="859"/>
    </location>
</feature>
<evidence type="ECO:0000256" key="13">
    <source>
        <dbReference type="ARBA" id="ARBA00022989"/>
    </source>
</evidence>
<keyword evidence="18" id="KW-0739">Sodium transport</keyword>
<dbReference type="InterPro" id="IPR038081">
    <property type="entry name" value="CalX-like_sf"/>
</dbReference>
<evidence type="ECO:0000256" key="10">
    <source>
        <dbReference type="ARBA" id="ARBA00022737"/>
    </source>
</evidence>
<proteinExistence type="inferred from homology"/>
<evidence type="ECO:0000256" key="4">
    <source>
        <dbReference type="ARBA" id="ARBA00022449"/>
    </source>
</evidence>